<dbReference type="SUPFAM" id="SSF55874">
    <property type="entry name" value="ATPase domain of HSP90 chaperone/DNA topoisomerase II/histidine kinase"/>
    <property type="match status" value="1"/>
</dbReference>
<dbReference type="RefSeq" id="WP_154571862.1">
    <property type="nucleotide sequence ID" value="NZ_VUNB01000002.1"/>
</dbReference>
<keyword evidence="1" id="KW-1133">Transmembrane helix</keyword>
<feature type="transmembrane region" description="Helical" evidence="1">
    <location>
        <begin position="38"/>
        <end position="60"/>
    </location>
</feature>
<dbReference type="InterPro" id="IPR036890">
    <property type="entry name" value="HATPase_C_sf"/>
</dbReference>
<keyword evidence="1" id="KW-0812">Transmembrane</keyword>
<dbReference type="Pfam" id="PF14501">
    <property type="entry name" value="HATPase_c_5"/>
    <property type="match status" value="1"/>
</dbReference>
<feature type="transmembrane region" description="Helical" evidence="1">
    <location>
        <begin position="66"/>
        <end position="83"/>
    </location>
</feature>
<proteinExistence type="predicted"/>
<name>A0A6A8M618_9FIRM</name>
<feature type="domain" description="Sensor histidine kinase NatK-like C-terminal" evidence="2">
    <location>
        <begin position="337"/>
        <end position="437"/>
    </location>
</feature>
<feature type="transmembrane region" description="Helical" evidence="1">
    <location>
        <begin position="196"/>
        <end position="224"/>
    </location>
</feature>
<keyword evidence="1" id="KW-0472">Membrane</keyword>
<feature type="transmembrane region" description="Helical" evidence="1">
    <location>
        <begin position="163"/>
        <end position="184"/>
    </location>
</feature>
<sequence>MISKFPIDQLYSYVVFFPAAILCYLPMKNQLVKPWKTLALQAGAAFLCLAIPAAWLTSLFLSRSNLIFMTATAGCFIFYVHSVKAHFSKAAAIFIHVCAVLAIISDGAAVYDAFKHPDLGIGEATDSYTAFQLAGTLAAVLISARPFSRYLSMLVDKLDLPRVWYMTIPFALCILFFCIMVQPVKYETLHYNRVGSVAIISLSVMMVMWIVMAVIFYMIVTDILDAAETEEKRKILEIQASQYDALTRYIAESSRSRHDLRQIMRTIRNMADAGDLEALKKYMDSYMEHIPVNKIELYCSNSAVNALLNYYAGVAEKSGIEINWNISLEDTGRIDDVDLCGMLGNVLENAVRACGNVPEGEAFIQLTITNRNNRWLYIVETNSFDGKVIMSGGKYRSVRRKGTGLGLDSIRSTAEYYGGHAEFSHKGREFYTNIVVPVTSQP</sequence>
<dbReference type="EMBL" id="VUNB01000002">
    <property type="protein sequence ID" value="MST68381.1"/>
    <property type="molecule type" value="Genomic_DNA"/>
</dbReference>
<evidence type="ECO:0000256" key="1">
    <source>
        <dbReference type="SAM" id="Phobius"/>
    </source>
</evidence>
<dbReference type="GO" id="GO:0042802">
    <property type="term" value="F:identical protein binding"/>
    <property type="evidence" value="ECO:0007669"/>
    <property type="project" value="TreeGrafter"/>
</dbReference>
<dbReference type="AlphaFoldDB" id="A0A6A8M618"/>
<dbReference type="CDD" id="cd16935">
    <property type="entry name" value="HATPase_AgrC-ComD-like"/>
    <property type="match status" value="1"/>
</dbReference>
<comment type="caution">
    <text evidence="3">The sequence shown here is derived from an EMBL/GenBank/DDBJ whole genome shotgun (WGS) entry which is preliminary data.</text>
</comment>
<dbReference type="InterPro" id="IPR032834">
    <property type="entry name" value="NatK-like_C"/>
</dbReference>
<feature type="transmembrane region" description="Helical" evidence="1">
    <location>
        <begin position="90"/>
        <end position="111"/>
    </location>
</feature>
<protein>
    <submittedName>
        <fullName evidence="3">GHKL domain-containing protein</fullName>
    </submittedName>
</protein>
<dbReference type="Gene3D" id="3.30.565.10">
    <property type="entry name" value="Histidine kinase-like ATPase, C-terminal domain"/>
    <property type="match status" value="1"/>
</dbReference>
<reference evidence="3" key="1">
    <citation type="submission" date="2019-09" db="EMBL/GenBank/DDBJ databases">
        <title>In-depth cultivation of the pig gut microbiome towards novel bacterial diversity and tailored functional studies.</title>
        <authorList>
            <person name="Wylensek D."/>
            <person name="Hitch T.C.A."/>
            <person name="Clavel T."/>
        </authorList>
    </citation>
    <scope>NUCLEOTIDE SEQUENCE</scope>
    <source>
        <strain evidence="3">RF-744-FAT-WT-3</strain>
    </source>
</reference>
<gene>
    <name evidence="3" type="ORF">FYJ66_02085</name>
</gene>
<dbReference type="PANTHER" id="PTHR40448">
    <property type="entry name" value="TWO-COMPONENT SENSOR HISTIDINE KINASE"/>
    <property type="match status" value="1"/>
</dbReference>
<organism evidence="3">
    <name type="scientific">Baileyella intestinalis</name>
    <dbReference type="NCBI Taxonomy" id="2606709"/>
    <lineage>
        <taxon>Bacteria</taxon>
        <taxon>Bacillati</taxon>
        <taxon>Bacillota</taxon>
        <taxon>Clostridia</taxon>
        <taxon>Peptostreptococcales</taxon>
        <taxon>Anaerovoracaceae</taxon>
        <taxon>Baileyella</taxon>
    </lineage>
</organism>
<accession>A0A6A8M618</accession>
<feature type="transmembrane region" description="Helical" evidence="1">
    <location>
        <begin position="6"/>
        <end position="26"/>
    </location>
</feature>
<evidence type="ECO:0000259" key="2">
    <source>
        <dbReference type="Pfam" id="PF14501"/>
    </source>
</evidence>
<evidence type="ECO:0000313" key="3">
    <source>
        <dbReference type="EMBL" id="MST68381.1"/>
    </source>
</evidence>
<dbReference type="PANTHER" id="PTHR40448:SF1">
    <property type="entry name" value="TWO-COMPONENT SENSOR HISTIDINE KINASE"/>
    <property type="match status" value="1"/>
</dbReference>